<dbReference type="OrthoDB" id="7726846at2"/>
<evidence type="ECO:0000313" key="1">
    <source>
        <dbReference type="EMBL" id="TJZ83721.1"/>
    </source>
</evidence>
<dbReference type="EMBL" id="SUNH01000015">
    <property type="protein sequence ID" value="TJZ83721.1"/>
    <property type="molecule type" value="Genomic_DNA"/>
</dbReference>
<dbReference type="RefSeq" id="WP_136856924.1">
    <property type="nucleotide sequence ID" value="NZ_CALEYR010000090.1"/>
</dbReference>
<dbReference type="Proteomes" id="UP000306223">
    <property type="component" value="Unassembled WGS sequence"/>
</dbReference>
<comment type="caution">
    <text evidence="1">The sequence shown here is derived from an EMBL/GenBank/DDBJ whole genome shotgun (WGS) entry which is preliminary data.</text>
</comment>
<keyword evidence="2" id="KW-1185">Reference proteome</keyword>
<evidence type="ECO:0000313" key="2">
    <source>
        <dbReference type="Proteomes" id="UP000306223"/>
    </source>
</evidence>
<reference evidence="1 2" key="1">
    <citation type="submission" date="2019-04" db="EMBL/GenBank/DDBJ databases">
        <authorList>
            <person name="Li J."/>
        </authorList>
    </citation>
    <scope>NUCLEOTIDE SEQUENCE [LARGE SCALE GENOMIC DNA]</scope>
    <source>
        <strain evidence="1 2">CCTCC AB2016182</strain>
    </source>
</reference>
<name>A0A4U0QP94_9RHOB</name>
<accession>A0A4U0QP94</accession>
<proteinExistence type="predicted"/>
<gene>
    <name evidence="1" type="ORF">FA740_11520</name>
</gene>
<evidence type="ECO:0008006" key="3">
    <source>
        <dbReference type="Google" id="ProtNLM"/>
    </source>
</evidence>
<dbReference type="AlphaFoldDB" id="A0A4U0QP94"/>
<protein>
    <recommendedName>
        <fullName evidence="3">Monooxygenase</fullName>
    </recommendedName>
</protein>
<organism evidence="1 2">
    <name type="scientific">Paracoccus hibiscisoli</name>
    <dbReference type="NCBI Taxonomy" id="2023261"/>
    <lineage>
        <taxon>Bacteria</taxon>
        <taxon>Pseudomonadati</taxon>
        <taxon>Pseudomonadota</taxon>
        <taxon>Alphaproteobacteria</taxon>
        <taxon>Rhodobacterales</taxon>
        <taxon>Paracoccaceae</taxon>
        <taxon>Paracoccus</taxon>
    </lineage>
</organism>
<sequence length="84" mass="9305">MQLIIRYTHADPATFRTAFDADAEDRGRNGMTLLQLWREDDGHSWALFQVGNPRAARDYLDGAAAVFHAQAGVSATDAHFVETV</sequence>